<name>A0AA36NCM2_9DINO</name>
<evidence type="ECO:0000259" key="2">
    <source>
        <dbReference type="Pfam" id="PF17177"/>
    </source>
</evidence>
<organism evidence="3 4">
    <name type="scientific">Effrenium voratum</name>
    <dbReference type="NCBI Taxonomy" id="2562239"/>
    <lineage>
        <taxon>Eukaryota</taxon>
        <taxon>Sar</taxon>
        <taxon>Alveolata</taxon>
        <taxon>Dinophyceae</taxon>
        <taxon>Suessiales</taxon>
        <taxon>Symbiodiniaceae</taxon>
        <taxon>Effrenium</taxon>
    </lineage>
</organism>
<gene>
    <name evidence="3" type="ORF">EVOR1521_LOCUS22280</name>
</gene>
<dbReference type="Pfam" id="PF17177">
    <property type="entry name" value="PPR_long"/>
    <property type="match status" value="1"/>
</dbReference>
<proteinExistence type="predicted"/>
<dbReference type="EMBL" id="CAUJNA010003302">
    <property type="protein sequence ID" value="CAJ1398496.1"/>
    <property type="molecule type" value="Genomic_DNA"/>
</dbReference>
<dbReference type="AlphaFoldDB" id="A0AA36NCM2"/>
<sequence length="349" mass="38805">MFRLTSCTVETVAACSMFDSRRSESCFSEMIASGITASANEYTILLRACGIARDSQRAVFWMRRMQEAWVEADIFCMNALLSAYAADMDYEAADELLRAMEAGLQPLPDAASYAAVVSAFSAAAAASRRRQLLHRAEELLLRSRNVMLEVHGSTYCSLLQSSARLGDAECVGRLWRQLIHLNFQPNLSTRLEVMQVASSAPFLGMAQLACQAVEAPREEALFLAARPLVELGDWRGVERLLRHKETSIAAALLQLQALSEAVPRNRQKAMQAASALLSAGKRWELFSFVVHWVDEKCMNVDLKRAQALRCKALCSRVGAALDGNDAERATGWIHRCLAQVTFNEQRFWC</sequence>
<dbReference type="PANTHER" id="PTHR47447">
    <property type="entry name" value="OS03G0856100 PROTEIN"/>
    <property type="match status" value="1"/>
</dbReference>
<dbReference type="InterPro" id="IPR033443">
    <property type="entry name" value="PROP1-like_PPR_dom"/>
</dbReference>
<dbReference type="Gene3D" id="1.25.40.10">
    <property type="entry name" value="Tetratricopeptide repeat domain"/>
    <property type="match status" value="1"/>
</dbReference>
<protein>
    <recommendedName>
        <fullName evidence="2">PROP1-like PPR domain-containing protein</fullName>
    </recommendedName>
</protein>
<evidence type="ECO:0000313" key="3">
    <source>
        <dbReference type="EMBL" id="CAJ1398496.1"/>
    </source>
</evidence>
<dbReference type="InterPro" id="IPR011990">
    <property type="entry name" value="TPR-like_helical_dom_sf"/>
</dbReference>
<reference evidence="3" key="1">
    <citation type="submission" date="2023-08" db="EMBL/GenBank/DDBJ databases">
        <authorList>
            <person name="Chen Y."/>
            <person name="Shah S."/>
            <person name="Dougan E. K."/>
            <person name="Thang M."/>
            <person name="Chan C."/>
        </authorList>
    </citation>
    <scope>NUCLEOTIDE SEQUENCE</scope>
</reference>
<dbReference type="Proteomes" id="UP001178507">
    <property type="component" value="Unassembled WGS sequence"/>
</dbReference>
<evidence type="ECO:0000256" key="1">
    <source>
        <dbReference type="ARBA" id="ARBA00022737"/>
    </source>
</evidence>
<keyword evidence="1" id="KW-0677">Repeat</keyword>
<keyword evidence="4" id="KW-1185">Reference proteome</keyword>
<evidence type="ECO:0000313" key="4">
    <source>
        <dbReference type="Proteomes" id="UP001178507"/>
    </source>
</evidence>
<accession>A0AA36NCM2</accession>
<dbReference type="PANTHER" id="PTHR47447:SF17">
    <property type="entry name" value="OS12G0638900 PROTEIN"/>
    <property type="match status" value="1"/>
</dbReference>
<feature type="domain" description="PROP1-like PPR" evidence="2">
    <location>
        <begin position="14"/>
        <end position="189"/>
    </location>
</feature>
<comment type="caution">
    <text evidence="3">The sequence shown here is derived from an EMBL/GenBank/DDBJ whole genome shotgun (WGS) entry which is preliminary data.</text>
</comment>